<dbReference type="InterPro" id="IPR011009">
    <property type="entry name" value="Kinase-like_dom_sf"/>
</dbReference>
<dbReference type="GO" id="GO:0004672">
    <property type="term" value="F:protein kinase activity"/>
    <property type="evidence" value="ECO:0007669"/>
    <property type="project" value="InterPro"/>
</dbReference>
<evidence type="ECO:0000256" key="8">
    <source>
        <dbReference type="ARBA" id="ARBA00022840"/>
    </source>
</evidence>
<organism evidence="14 15">
    <name type="scientific">Carnegiea gigantea</name>
    <dbReference type="NCBI Taxonomy" id="171969"/>
    <lineage>
        <taxon>Eukaryota</taxon>
        <taxon>Viridiplantae</taxon>
        <taxon>Streptophyta</taxon>
        <taxon>Embryophyta</taxon>
        <taxon>Tracheophyta</taxon>
        <taxon>Spermatophyta</taxon>
        <taxon>Magnoliopsida</taxon>
        <taxon>eudicotyledons</taxon>
        <taxon>Gunneridae</taxon>
        <taxon>Pentapetalae</taxon>
        <taxon>Caryophyllales</taxon>
        <taxon>Cactineae</taxon>
        <taxon>Cactaceae</taxon>
        <taxon>Cactoideae</taxon>
        <taxon>Echinocereeae</taxon>
        <taxon>Carnegiea</taxon>
    </lineage>
</organism>
<dbReference type="GO" id="GO:0005886">
    <property type="term" value="C:plasma membrane"/>
    <property type="evidence" value="ECO:0007669"/>
    <property type="project" value="UniProtKB-SubCell"/>
</dbReference>
<dbReference type="SUPFAM" id="SSF56112">
    <property type="entry name" value="Protein kinase-like (PK-like)"/>
    <property type="match status" value="1"/>
</dbReference>
<sequence>MLHDILQMLRGYLHEDSQPKIIHRDLKPCNILLDDEINPRIADFGIARLFKLDQTQADTSRVVGTIGYMAPEYVISGKFSTKSDVYSFGVIVLEIVSGQLNRMSYHYSPITSEGLLHQAWRLWLKGAIQELVDPMLRNNYPRTEVQRCIHIALLCVQEAAARRPTMPLVFSMLSSSDFELPSPTPPASFIFTL</sequence>
<keyword evidence="6" id="KW-0732">Signal</keyword>
<dbReference type="EMBL" id="JAKOGI010002228">
    <property type="protein sequence ID" value="KAJ8422550.1"/>
    <property type="molecule type" value="Genomic_DNA"/>
</dbReference>
<dbReference type="Proteomes" id="UP001153076">
    <property type="component" value="Unassembled WGS sequence"/>
</dbReference>
<gene>
    <name evidence="14" type="ORF">Cgig2_032183</name>
</gene>
<proteinExistence type="inferred from homology"/>
<keyword evidence="12" id="KW-0325">Glycoprotein</keyword>
<keyword evidence="9" id="KW-1133">Transmembrane helix</keyword>
<dbReference type="Gene3D" id="1.10.510.10">
    <property type="entry name" value="Transferase(Phosphotransferase) domain 1"/>
    <property type="match status" value="1"/>
</dbReference>
<keyword evidence="8" id="KW-0067">ATP-binding</keyword>
<evidence type="ECO:0000256" key="5">
    <source>
        <dbReference type="ARBA" id="ARBA00022692"/>
    </source>
</evidence>
<comment type="similarity">
    <text evidence="2">In the N-terminal section; belongs to the leguminous lectin family.</text>
</comment>
<keyword evidence="4" id="KW-1003">Cell membrane</keyword>
<evidence type="ECO:0000256" key="12">
    <source>
        <dbReference type="ARBA" id="ARBA00023180"/>
    </source>
</evidence>
<keyword evidence="15" id="KW-1185">Reference proteome</keyword>
<evidence type="ECO:0000313" key="14">
    <source>
        <dbReference type="EMBL" id="KAJ8422550.1"/>
    </source>
</evidence>
<dbReference type="PANTHER" id="PTHR27006:SF639">
    <property type="entry name" value="CYSTEINE-RICH RECEPTOR-LIKE PROTEIN KINASE 11"/>
    <property type="match status" value="1"/>
</dbReference>
<feature type="domain" description="Protein kinase" evidence="13">
    <location>
        <begin position="1"/>
        <end position="178"/>
    </location>
</feature>
<comment type="subcellular location">
    <subcellularLocation>
        <location evidence="1">Cell membrane</location>
        <topology evidence="1">Single-pass type I membrane protein</topology>
    </subcellularLocation>
</comment>
<protein>
    <recommendedName>
        <fullName evidence="13">Protein kinase domain-containing protein</fullName>
    </recommendedName>
</protein>
<dbReference type="PROSITE" id="PS00108">
    <property type="entry name" value="PROTEIN_KINASE_ST"/>
    <property type="match status" value="1"/>
</dbReference>
<dbReference type="FunFam" id="1.10.510.10:FF:000240">
    <property type="entry name" value="Lectin-domain containing receptor kinase A4.3"/>
    <property type="match status" value="1"/>
</dbReference>
<comment type="similarity">
    <text evidence="3">In the C-terminal section; belongs to the protein kinase superfamily. Ser/Thr protein kinase family.</text>
</comment>
<evidence type="ECO:0000256" key="7">
    <source>
        <dbReference type="ARBA" id="ARBA00022741"/>
    </source>
</evidence>
<dbReference type="GO" id="GO:0002229">
    <property type="term" value="P:defense response to oomycetes"/>
    <property type="evidence" value="ECO:0007669"/>
    <property type="project" value="UniProtKB-ARBA"/>
</dbReference>
<dbReference type="Pfam" id="PF00069">
    <property type="entry name" value="Pkinase"/>
    <property type="match status" value="1"/>
</dbReference>
<keyword evidence="11" id="KW-0675">Receptor</keyword>
<dbReference type="InterPro" id="IPR008271">
    <property type="entry name" value="Ser/Thr_kinase_AS"/>
</dbReference>
<evidence type="ECO:0000313" key="15">
    <source>
        <dbReference type="Proteomes" id="UP001153076"/>
    </source>
</evidence>
<keyword evidence="7" id="KW-0547">Nucleotide-binding</keyword>
<keyword evidence="5" id="KW-0812">Transmembrane</keyword>
<evidence type="ECO:0000256" key="6">
    <source>
        <dbReference type="ARBA" id="ARBA00022729"/>
    </source>
</evidence>
<dbReference type="InterPro" id="IPR000719">
    <property type="entry name" value="Prot_kinase_dom"/>
</dbReference>
<evidence type="ECO:0000256" key="10">
    <source>
        <dbReference type="ARBA" id="ARBA00023136"/>
    </source>
</evidence>
<accession>A0A9Q1GP26</accession>
<evidence type="ECO:0000259" key="13">
    <source>
        <dbReference type="PROSITE" id="PS50011"/>
    </source>
</evidence>
<dbReference type="SMART" id="SM00220">
    <property type="entry name" value="S_TKc"/>
    <property type="match status" value="1"/>
</dbReference>
<evidence type="ECO:0000256" key="4">
    <source>
        <dbReference type="ARBA" id="ARBA00022475"/>
    </source>
</evidence>
<dbReference type="AlphaFoldDB" id="A0A9Q1GP26"/>
<evidence type="ECO:0000256" key="1">
    <source>
        <dbReference type="ARBA" id="ARBA00004251"/>
    </source>
</evidence>
<name>A0A9Q1GP26_9CARY</name>
<dbReference type="PANTHER" id="PTHR27006">
    <property type="entry name" value="PROMASTIGOTE SURFACE ANTIGEN PROTEIN PSA"/>
    <property type="match status" value="1"/>
</dbReference>
<dbReference type="PROSITE" id="PS50011">
    <property type="entry name" value="PROTEIN_KINASE_DOM"/>
    <property type="match status" value="1"/>
</dbReference>
<evidence type="ECO:0000256" key="3">
    <source>
        <dbReference type="ARBA" id="ARBA00010217"/>
    </source>
</evidence>
<dbReference type="GO" id="GO:0005524">
    <property type="term" value="F:ATP binding"/>
    <property type="evidence" value="ECO:0007669"/>
    <property type="project" value="UniProtKB-KW"/>
</dbReference>
<dbReference type="OrthoDB" id="4062651at2759"/>
<comment type="caution">
    <text evidence="14">The sequence shown here is derived from an EMBL/GenBank/DDBJ whole genome shotgun (WGS) entry which is preliminary data.</text>
</comment>
<reference evidence="14" key="1">
    <citation type="submission" date="2022-04" db="EMBL/GenBank/DDBJ databases">
        <title>Carnegiea gigantea Genome sequencing and assembly v2.</title>
        <authorList>
            <person name="Copetti D."/>
            <person name="Sanderson M.J."/>
            <person name="Burquez A."/>
            <person name="Wojciechowski M.F."/>
        </authorList>
    </citation>
    <scope>NUCLEOTIDE SEQUENCE</scope>
    <source>
        <strain evidence="14">SGP5-SGP5p</strain>
        <tissue evidence="14">Aerial part</tissue>
    </source>
</reference>
<evidence type="ECO:0000256" key="2">
    <source>
        <dbReference type="ARBA" id="ARBA00008536"/>
    </source>
</evidence>
<evidence type="ECO:0000256" key="9">
    <source>
        <dbReference type="ARBA" id="ARBA00022989"/>
    </source>
</evidence>
<keyword evidence="10" id="KW-0472">Membrane</keyword>
<evidence type="ECO:0000256" key="11">
    <source>
        <dbReference type="ARBA" id="ARBA00023170"/>
    </source>
</evidence>